<accession>A0ABS4G532</accession>
<feature type="domain" description="CNA-B" evidence="2">
    <location>
        <begin position="363"/>
        <end position="430"/>
    </location>
</feature>
<feature type="domain" description="CNA-B" evidence="2">
    <location>
        <begin position="270"/>
        <end position="356"/>
    </location>
</feature>
<keyword evidence="4" id="KW-1185">Reference proteome</keyword>
<feature type="signal peptide" evidence="1">
    <location>
        <begin position="1"/>
        <end position="39"/>
    </location>
</feature>
<dbReference type="Pfam" id="PF05738">
    <property type="entry name" value="Cna_B"/>
    <property type="match status" value="2"/>
</dbReference>
<reference evidence="3 4" key="1">
    <citation type="submission" date="2021-03" db="EMBL/GenBank/DDBJ databases">
        <title>Genomic Encyclopedia of Type Strains, Phase IV (KMG-IV): sequencing the most valuable type-strain genomes for metagenomic binning, comparative biology and taxonomic classification.</title>
        <authorList>
            <person name="Goeker M."/>
        </authorList>
    </citation>
    <scope>NUCLEOTIDE SEQUENCE [LARGE SCALE GENOMIC DNA]</scope>
    <source>
        <strain evidence="3 4">DSM 6139</strain>
    </source>
</reference>
<keyword evidence="1" id="KW-0732">Signal</keyword>
<sequence length="511" mass="55938">MNRNKSHHYWRKWIMVLVSSLFAFTFVFALSAKSETAYAATQWTPEAFTLSPQAKWTTGGTAGYYEGDVVPHRITAKSYEYNPSDGIYIFHDYLDDKGYYGFDGVVGTVGFPDGYFFIGPSESTPNLATPDPNDFIKDINGHPITGDTPIDLIPHLYEPGPDTFTISGPVVDTTTISSEAKTIRYQLIPNTLTPFLGELETLGSWSMYWEAHLSETDSQNFSFPTLTDYIDYGSGFRSGSNLHSYIDAEDSGLKTLPIGAPFHEYRSIDVCKIWRGTPGSSVTINLLADGVPTGLTLTLPESDSTPWCGSFYNVPIYHKVGNQLIKIVYTISENPIIGYRTLPIEGNASTGFTVTNVEIINIPIQKVWTGGPIPTAASITATLYQNGIPIMTAELVSPNWTASFNNLDKANPSTGVPYTYTVELDEDDVPDGWVLSGPIMNDAGVLVFTNTNNETTSLSVLKNWTGGPIPTAPIIPAYVYRDGGATPVATYDLVSPTWAHTFTGLDKYADD</sequence>
<proteinExistence type="predicted"/>
<evidence type="ECO:0000313" key="3">
    <source>
        <dbReference type="EMBL" id="MBP1919665.1"/>
    </source>
</evidence>
<name>A0ABS4G532_9CLOT</name>
<feature type="chain" id="PRO_5045717518" description="CNA-B domain-containing protein" evidence="1">
    <location>
        <begin position="40"/>
        <end position="511"/>
    </location>
</feature>
<feature type="non-terminal residue" evidence="3">
    <location>
        <position position="511"/>
    </location>
</feature>
<evidence type="ECO:0000256" key="1">
    <source>
        <dbReference type="SAM" id="SignalP"/>
    </source>
</evidence>
<dbReference type="CDD" id="cd00222">
    <property type="entry name" value="CollagenBindB"/>
    <property type="match status" value="2"/>
</dbReference>
<dbReference type="EMBL" id="JAGGKC010000017">
    <property type="protein sequence ID" value="MBP1919665.1"/>
    <property type="molecule type" value="Genomic_DNA"/>
</dbReference>
<evidence type="ECO:0000259" key="2">
    <source>
        <dbReference type="Pfam" id="PF05738"/>
    </source>
</evidence>
<dbReference type="Proteomes" id="UP001519271">
    <property type="component" value="Unassembled WGS sequence"/>
</dbReference>
<gene>
    <name evidence="3" type="ORF">J2Z34_002155</name>
</gene>
<dbReference type="RefSeq" id="WP_209459858.1">
    <property type="nucleotide sequence ID" value="NZ_JAGGKC010000017.1"/>
</dbReference>
<dbReference type="SUPFAM" id="SSF49478">
    <property type="entry name" value="Cna protein B-type domain"/>
    <property type="match status" value="2"/>
</dbReference>
<organism evidence="3 4">
    <name type="scientific">Youngiibacter multivorans</name>
    <dbReference type="NCBI Taxonomy" id="937251"/>
    <lineage>
        <taxon>Bacteria</taxon>
        <taxon>Bacillati</taxon>
        <taxon>Bacillota</taxon>
        <taxon>Clostridia</taxon>
        <taxon>Eubacteriales</taxon>
        <taxon>Clostridiaceae</taxon>
        <taxon>Youngiibacter</taxon>
    </lineage>
</organism>
<dbReference type="Gene3D" id="2.60.40.1140">
    <property type="entry name" value="Collagen-binding surface protein Cna, B-type domain"/>
    <property type="match status" value="2"/>
</dbReference>
<comment type="caution">
    <text evidence="3">The sequence shown here is derived from an EMBL/GenBank/DDBJ whole genome shotgun (WGS) entry which is preliminary data.</text>
</comment>
<dbReference type="InterPro" id="IPR008454">
    <property type="entry name" value="Collagen-bd_Cna-like_B-typ_dom"/>
</dbReference>
<protein>
    <recommendedName>
        <fullName evidence="2">CNA-B domain-containing protein</fullName>
    </recommendedName>
</protein>
<evidence type="ECO:0000313" key="4">
    <source>
        <dbReference type="Proteomes" id="UP001519271"/>
    </source>
</evidence>